<proteinExistence type="predicted"/>
<keyword evidence="3" id="KW-0963">Cytoplasm</keyword>
<dbReference type="GO" id="GO:0006355">
    <property type="term" value="P:regulation of DNA-templated transcription"/>
    <property type="evidence" value="ECO:0007669"/>
    <property type="project" value="InterPro"/>
</dbReference>
<accession>A0AAV5KAZ5</accession>
<sequence>MAKKRGERGEGTAREGGGEYEKVREKRIKENTERMQKLGIFDLSLKLKDPSRKIPRKVSSSTANKTKTPRPLSDPPRRSSRLKTLPSVSYKEVRPERKMPPGNYEICVKEGTEPEIYTEDHEKLLGDCKTPWTLSVDGYGKDGKRIYDQVNGKSCHQCRQKTLGHHTRCSKCAMVQGQFCGDCLYMRYGENVIEANQNPNWICPVCRGVCNCSRCRRGKGWAITGAIYRKVVKMGYKSVAHYLIQTRRGMAGTKSKEILNVDESSDGSLGRQSEKDGDDLEDREPYCLNSKHDGYNRIDDVIDDVDDDDGDGDYDGNDGDSDGDEEEEEEEEEDEE</sequence>
<dbReference type="InterPro" id="IPR040221">
    <property type="entry name" value="CDCA7/CDA7L"/>
</dbReference>
<evidence type="ECO:0000313" key="13">
    <source>
        <dbReference type="Proteomes" id="UP001054252"/>
    </source>
</evidence>
<dbReference type="EMBL" id="BPVZ01000056">
    <property type="protein sequence ID" value="GKV21240.1"/>
    <property type="molecule type" value="Genomic_DNA"/>
</dbReference>
<evidence type="ECO:0000313" key="12">
    <source>
        <dbReference type="EMBL" id="GKV21240.1"/>
    </source>
</evidence>
<evidence type="ECO:0000256" key="4">
    <source>
        <dbReference type="ARBA" id="ARBA00022499"/>
    </source>
</evidence>
<keyword evidence="8" id="KW-0804">Transcription</keyword>
<evidence type="ECO:0000259" key="11">
    <source>
        <dbReference type="Pfam" id="PF10497"/>
    </source>
</evidence>
<dbReference type="InterPro" id="IPR018866">
    <property type="entry name" value="Znf-4CXXC_R1"/>
</dbReference>
<feature type="compositionally biased region" description="Basic and acidic residues" evidence="10">
    <location>
        <begin position="7"/>
        <end position="36"/>
    </location>
</feature>
<evidence type="ECO:0000256" key="9">
    <source>
        <dbReference type="ARBA" id="ARBA00023242"/>
    </source>
</evidence>
<keyword evidence="4" id="KW-1017">Isopeptide bond</keyword>
<evidence type="ECO:0000256" key="2">
    <source>
        <dbReference type="ARBA" id="ARBA00004496"/>
    </source>
</evidence>
<dbReference type="Pfam" id="PF10497">
    <property type="entry name" value="zf-4CXXC_R1"/>
    <property type="match status" value="1"/>
</dbReference>
<feature type="domain" description="Zinc-finger" evidence="11">
    <location>
        <begin position="147"/>
        <end position="243"/>
    </location>
</feature>
<dbReference type="PANTHER" id="PTHR31169">
    <property type="entry name" value="OS05G0300700 PROTEIN"/>
    <property type="match status" value="1"/>
</dbReference>
<feature type="region of interest" description="Disordered" evidence="10">
    <location>
        <begin position="1"/>
        <end position="96"/>
    </location>
</feature>
<comment type="subcellular location">
    <subcellularLocation>
        <location evidence="2">Cytoplasm</location>
    </subcellularLocation>
    <subcellularLocation>
        <location evidence="1">Nucleus</location>
    </subcellularLocation>
</comment>
<keyword evidence="13" id="KW-1185">Reference proteome</keyword>
<dbReference type="Proteomes" id="UP001054252">
    <property type="component" value="Unassembled WGS sequence"/>
</dbReference>
<evidence type="ECO:0000256" key="8">
    <source>
        <dbReference type="ARBA" id="ARBA00023163"/>
    </source>
</evidence>
<comment type="caution">
    <text evidence="12">The sequence shown here is derived from an EMBL/GenBank/DDBJ whole genome shotgun (WGS) entry which is preliminary data.</text>
</comment>
<evidence type="ECO:0000256" key="1">
    <source>
        <dbReference type="ARBA" id="ARBA00004123"/>
    </source>
</evidence>
<keyword evidence="5" id="KW-0597">Phosphoprotein</keyword>
<gene>
    <name evidence="12" type="ORF">SLEP1_g31237</name>
</gene>
<dbReference type="PANTHER" id="PTHR31169:SF33">
    <property type="entry name" value="CELL DIVISION CYCLE-ASSOCIATED 7-LIKE PROTEIN"/>
    <property type="match status" value="1"/>
</dbReference>
<feature type="region of interest" description="Disordered" evidence="10">
    <location>
        <begin position="255"/>
        <end position="336"/>
    </location>
</feature>
<organism evidence="12 13">
    <name type="scientific">Rubroshorea leprosula</name>
    <dbReference type="NCBI Taxonomy" id="152421"/>
    <lineage>
        <taxon>Eukaryota</taxon>
        <taxon>Viridiplantae</taxon>
        <taxon>Streptophyta</taxon>
        <taxon>Embryophyta</taxon>
        <taxon>Tracheophyta</taxon>
        <taxon>Spermatophyta</taxon>
        <taxon>Magnoliopsida</taxon>
        <taxon>eudicotyledons</taxon>
        <taxon>Gunneridae</taxon>
        <taxon>Pentapetalae</taxon>
        <taxon>rosids</taxon>
        <taxon>malvids</taxon>
        <taxon>Malvales</taxon>
        <taxon>Dipterocarpaceae</taxon>
        <taxon>Rubroshorea</taxon>
    </lineage>
</organism>
<evidence type="ECO:0000256" key="5">
    <source>
        <dbReference type="ARBA" id="ARBA00022553"/>
    </source>
</evidence>
<evidence type="ECO:0000256" key="10">
    <source>
        <dbReference type="SAM" id="MobiDB-lite"/>
    </source>
</evidence>
<evidence type="ECO:0000256" key="7">
    <source>
        <dbReference type="ARBA" id="ARBA00023015"/>
    </source>
</evidence>
<feature type="compositionally biased region" description="Basic and acidic residues" evidence="10">
    <location>
        <begin position="290"/>
        <end position="300"/>
    </location>
</feature>
<evidence type="ECO:0000256" key="6">
    <source>
        <dbReference type="ARBA" id="ARBA00022843"/>
    </source>
</evidence>
<dbReference type="GO" id="GO:0005737">
    <property type="term" value="C:cytoplasm"/>
    <property type="evidence" value="ECO:0007669"/>
    <property type="project" value="UniProtKB-SubCell"/>
</dbReference>
<reference evidence="12 13" key="1">
    <citation type="journal article" date="2021" name="Commun. Biol.">
        <title>The genome of Shorea leprosula (Dipterocarpaceae) highlights the ecological relevance of drought in aseasonal tropical rainforests.</title>
        <authorList>
            <person name="Ng K.K.S."/>
            <person name="Kobayashi M.J."/>
            <person name="Fawcett J.A."/>
            <person name="Hatakeyama M."/>
            <person name="Paape T."/>
            <person name="Ng C.H."/>
            <person name="Ang C.C."/>
            <person name="Tnah L.H."/>
            <person name="Lee C.T."/>
            <person name="Nishiyama T."/>
            <person name="Sese J."/>
            <person name="O'Brien M.J."/>
            <person name="Copetti D."/>
            <person name="Mohd Noor M.I."/>
            <person name="Ong R.C."/>
            <person name="Putra M."/>
            <person name="Sireger I.Z."/>
            <person name="Indrioko S."/>
            <person name="Kosugi Y."/>
            <person name="Izuno A."/>
            <person name="Isagi Y."/>
            <person name="Lee S.L."/>
            <person name="Shimizu K.K."/>
        </authorList>
    </citation>
    <scope>NUCLEOTIDE SEQUENCE [LARGE SCALE GENOMIC DNA]</scope>
    <source>
        <strain evidence="12">214</strain>
    </source>
</reference>
<keyword evidence="6" id="KW-0832">Ubl conjugation</keyword>
<dbReference type="GO" id="GO:0005634">
    <property type="term" value="C:nucleus"/>
    <property type="evidence" value="ECO:0007669"/>
    <property type="project" value="UniProtKB-SubCell"/>
</dbReference>
<evidence type="ECO:0000256" key="3">
    <source>
        <dbReference type="ARBA" id="ARBA00022490"/>
    </source>
</evidence>
<keyword evidence="9" id="KW-0539">Nucleus</keyword>
<dbReference type="AlphaFoldDB" id="A0AAV5KAZ5"/>
<name>A0AAV5KAZ5_9ROSI</name>
<keyword evidence="7" id="KW-0805">Transcription regulation</keyword>
<feature type="compositionally biased region" description="Acidic residues" evidence="10">
    <location>
        <begin position="301"/>
        <end position="336"/>
    </location>
</feature>
<protein>
    <recommendedName>
        <fullName evidence="11">Zinc-finger domain-containing protein</fullName>
    </recommendedName>
</protein>